<gene>
    <name evidence="1" type="ordered locus">CJA_0829</name>
</gene>
<evidence type="ECO:0000313" key="2">
    <source>
        <dbReference type="Proteomes" id="UP000001036"/>
    </source>
</evidence>
<dbReference type="eggNOG" id="COG3209">
    <property type="taxonomic scope" value="Bacteria"/>
</dbReference>
<organism evidence="1 2">
    <name type="scientific">Cellvibrio japonicus (strain Ueda107)</name>
    <name type="common">Pseudomonas fluorescens subsp. cellulosa</name>
    <dbReference type="NCBI Taxonomy" id="498211"/>
    <lineage>
        <taxon>Bacteria</taxon>
        <taxon>Pseudomonadati</taxon>
        <taxon>Pseudomonadota</taxon>
        <taxon>Gammaproteobacteria</taxon>
        <taxon>Cellvibrionales</taxon>
        <taxon>Cellvibrionaceae</taxon>
        <taxon>Cellvibrio</taxon>
    </lineage>
</organism>
<reference evidence="1 2" key="1">
    <citation type="journal article" date="2008" name="J. Bacteriol.">
        <title>Insights into plant cell wall degradation from the genome sequence of the soil bacterium Cellvibrio japonicus.</title>
        <authorList>
            <person name="Deboy R.T."/>
            <person name="Mongodin E.F."/>
            <person name="Fouts D.E."/>
            <person name="Tailford L.E."/>
            <person name="Khouri H."/>
            <person name="Emerson J.B."/>
            <person name="Mohamoud Y."/>
            <person name="Watkins K."/>
            <person name="Henrissat B."/>
            <person name="Gilbert H.J."/>
            <person name="Nelson K.E."/>
        </authorList>
    </citation>
    <scope>NUCLEOTIDE SEQUENCE [LARGE SCALE GENOMIC DNA]</scope>
    <source>
        <strain evidence="1 2">Ueda107</strain>
    </source>
</reference>
<dbReference type="Proteomes" id="UP000001036">
    <property type="component" value="Chromosome"/>
</dbReference>
<evidence type="ECO:0008006" key="3">
    <source>
        <dbReference type="Google" id="ProtNLM"/>
    </source>
</evidence>
<keyword evidence="2" id="KW-1185">Reference proteome</keyword>
<dbReference type="OrthoDB" id="6375763at2"/>
<evidence type="ECO:0000313" key="1">
    <source>
        <dbReference type="EMBL" id="ACE85926.1"/>
    </source>
</evidence>
<dbReference type="AlphaFoldDB" id="B3PKS2"/>
<dbReference type="HOGENOM" id="CLU_404851_0_0_6"/>
<name>B3PKS2_CELJU</name>
<dbReference type="STRING" id="498211.CJA_0829"/>
<sequence>MYRHGFFPLPVTVLITLAIGSLVSIAAHSSTLPPPPEVTLSDDAGVDLMSGHAPVKLNDVNIGNGVSALPHTIATYRNYFWGFRDDYNIHVGIGNSGPNYWRTATVGHKSQSFLKVTGDIFSHATFKAQNNDGALLEQLGPDSFRYTMNDGTVVLPGTNLDEVTYPNGYQIKVHKKSGRIQSVTSNTGLQLKYVYRSNSLPSNPSGEERARFEFPEKIIALNNAVESCSPVADSCPLTQAWPQASYLWPSHSIMFSGNAGVTGMFKVTDAGGRTTSYLHSNYTMDNFGAPFEPRITQIKEATSKGNTVHVYDYAHVRICLLEESMSHQCPIKKTNVVRSLTNNKGSWSYEYPGAHVLYIEAGNSRGPMGLTQALMSTGMLFPRINNVKRADDVQATFFNNDLNKMATASVKGRHYAYEYDTRGNLTKITQTASGESRATQTGYPSTCDNLKTCNKPLWEKDANGAITDYSYYPEHGGIKTVTSPPNAQGIRATTWYKYQQYYAWYKNTSGSLVRADTPVWLPYEERSCTEGAANLSADTCATPANLVITRYHYGRSGVANNLWLRGIDQIADGTTRRTCYEYDHYGNQVSEFSPKSNLTECL</sequence>
<proteinExistence type="predicted"/>
<accession>B3PKS2</accession>
<dbReference type="KEGG" id="cja:CJA_0829"/>
<dbReference type="EMBL" id="CP000934">
    <property type="protein sequence ID" value="ACE85926.1"/>
    <property type="molecule type" value="Genomic_DNA"/>
</dbReference>
<protein>
    <recommendedName>
        <fullName evidence="3">YD repeat protein</fullName>
    </recommendedName>
</protein>
<dbReference type="RefSeq" id="WP_012486490.1">
    <property type="nucleotide sequence ID" value="NC_010995.1"/>
</dbReference>